<feature type="transmembrane region" description="Helical" evidence="4">
    <location>
        <begin position="184"/>
        <end position="211"/>
    </location>
</feature>
<keyword evidence="7" id="KW-1185">Reference proteome</keyword>
<dbReference type="Gene3D" id="1.20.5.1930">
    <property type="match status" value="1"/>
</dbReference>
<proteinExistence type="predicted"/>
<dbReference type="PANTHER" id="PTHR24421">
    <property type="entry name" value="NITRATE/NITRITE SENSOR PROTEIN NARX-RELATED"/>
    <property type="match status" value="1"/>
</dbReference>
<evidence type="ECO:0000256" key="4">
    <source>
        <dbReference type="SAM" id="Phobius"/>
    </source>
</evidence>
<name>A0A1G6JJC8_9ACTN</name>
<dbReference type="Pfam" id="PF07730">
    <property type="entry name" value="HisKA_3"/>
    <property type="match status" value="1"/>
</dbReference>
<sequence length="421" mass="43425">MVPLGAEALGLARPATGGRYGSMGAVPTVARWWSSRTDPQRIDLYTRWSYYSTLVLLPPLLLLAVAADWAGPGRWVVLLLGAATLATTGACLWLTHRGFADRTARPDPTALTVAVVAGAVTVGAAVPATADGPSPALPWVVGLVSAAVLLGLSVTVPTRPLCAGAAAGGLLAGGLSLAEGNPPAAALVVGVSIAVTLVALATAFRFTVWILDVVQEMERTRGVQAQLAVAEERLRFARDLHDVMGRNLSAIAVKSQLAAELVRRGREGAVAELTDISRVAEESLREVRDVVRGYRGSDLPGELAGARSVLRAAGVEVTVTGEDDAVALPTAVQTALGWVVREAVTNVLRHSRARTCTIGLSTSGGGADLRVVNDGVTADGDRGAGLTGLAERLAATGGRLSARREGDRFVLTASVPVGVRV</sequence>
<dbReference type="EMBL" id="FMZF01000001">
    <property type="protein sequence ID" value="SDC18850.1"/>
    <property type="molecule type" value="Genomic_DNA"/>
</dbReference>
<dbReference type="GO" id="GO:0046983">
    <property type="term" value="F:protein dimerization activity"/>
    <property type="evidence" value="ECO:0007669"/>
    <property type="project" value="InterPro"/>
</dbReference>
<dbReference type="STRING" id="1190417.SAMN05660690_0854"/>
<dbReference type="InterPro" id="IPR011712">
    <property type="entry name" value="Sig_transdc_His_kin_sub3_dim/P"/>
</dbReference>
<evidence type="ECO:0000313" key="7">
    <source>
        <dbReference type="Proteomes" id="UP000199416"/>
    </source>
</evidence>
<feature type="transmembrane region" description="Helical" evidence="4">
    <location>
        <begin position="75"/>
        <end position="96"/>
    </location>
</feature>
<dbReference type="AlphaFoldDB" id="A0A1G6JJC8"/>
<dbReference type="CDD" id="cd16917">
    <property type="entry name" value="HATPase_UhpB-NarQ-NarX-like"/>
    <property type="match status" value="1"/>
</dbReference>
<organism evidence="6 7">
    <name type="scientific">Geodermatophilus telluris</name>
    <dbReference type="NCBI Taxonomy" id="1190417"/>
    <lineage>
        <taxon>Bacteria</taxon>
        <taxon>Bacillati</taxon>
        <taxon>Actinomycetota</taxon>
        <taxon>Actinomycetes</taxon>
        <taxon>Geodermatophilales</taxon>
        <taxon>Geodermatophilaceae</taxon>
        <taxon>Geodermatophilus</taxon>
    </lineage>
</organism>
<feature type="transmembrane region" description="Helical" evidence="4">
    <location>
        <begin position="136"/>
        <end position="154"/>
    </location>
</feature>
<evidence type="ECO:0000313" key="6">
    <source>
        <dbReference type="EMBL" id="SDC18850.1"/>
    </source>
</evidence>
<dbReference type="PANTHER" id="PTHR24421:SF63">
    <property type="entry name" value="SENSOR HISTIDINE KINASE DESK"/>
    <property type="match status" value="1"/>
</dbReference>
<evidence type="ECO:0000256" key="3">
    <source>
        <dbReference type="ARBA" id="ARBA00023012"/>
    </source>
</evidence>
<dbReference type="InterPro" id="IPR050482">
    <property type="entry name" value="Sensor_HK_TwoCompSys"/>
</dbReference>
<feature type="transmembrane region" description="Helical" evidence="4">
    <location>
        <begin position="161"/>
        <end position="178"/>
    </location>
</feature>
<dbReference type="GO" id="GO:0000155">
    <property type="term" value="F:phosphorelay sensor kinase activity"/>
    <property type="evidence" value="ECO:0007669"/>
    <property type="project" value="InterPro"/>
</dbReference>
<keyword evidence="2 6" id="KW-0418">Kinase</keyword>
<evidence type="ECO:0000256" key="1">
    <source>
        <dbReference type="ARBA" id="ARBA00022679"/>
    </source>
</evidence>
<feature type="domain" description="Signal transduction histidine kinase subgroup 3 dimerisation and phosphoacceptor" evidence="5">
    <location>
        <begin position="232"/>
        <end position="298"/>
    </location>
</feature>
<feature type="transmembrane region" description="Helical" evidence="4">
    <location>
        <begin position="48"/>
        <end position="69"/>
    </location>
</feature>
<dbReference type="GO" id="GO:0016020">
    <property type="term" value="C:membrane"/>
    <property type="evidence" value="ECO:0007669"/>
    <property type="project" value="InterPro"/>
</dbReference>
<dbReference type="InterPro" id="IPR036890">
    <property type="entry name" value="HATPase_C_sf"/>
</dbReference>
<accession>A0A1G6JJC8</accession>
<evidence type="ECO:0000256" key="2">
    <source>
        <dbReference type="ARBA" id="ARBA00022777"/>
    </source>
</evidence>
<keyword evidence="4" id="KW-0472">Membrane</keyword>
<dbReference type="SUPFAM" id="SSF55874">
    <property type="entry name" value="ATPase domain of HSP90 chaperone/DNA topoisomerase II/histidine kinase"/>
    <property type="match status" value="1"/>
</dbReference>
<reference evidence="7" key="1">
    <citation type="submission" date="2016-10" db="EMBL/GenBank/DDBJ databases">
        <authorList>
            <person name="Varghese N."/>
            <person name="Submissions S."/>
        </authorList>
    </citation>
    <scope>NUCLEOTIDE SEQUENCE [LARGE SCALE GENOMIC DNA]</scope>
    <source>
        <strain evidence="7">DSM 45421</strain>
    </source>
</reference>
<dbReference type="Gene3D" id="3.30.565.10">
    <property type="entry name" value="Histidine kinase-like ATPase, C-terminal domain"/>
    <property type="match status" value="1"/>
</dbReference>
<gene>
    <name evidence="6" type="ORF">SAMN05660690_0854</name>
</gene>
<protein>
    <submittedName>
        <fullName evidence="6">Two-component system, NarL family, sensor histidine kinase DesK</fullName>
    </submittedName>
</protein>
<keyword evidence="3" id="KW-0902">Two-component regulatory system</keyword>
<keyword evidence="4" id="KW-1133">Transmembrane helix</keyword>
<dbReference type="Proteomes" id="UP000199416">
    <property type="component" value="Unassembled WGS sequence"/>
</dbReference>
<keyword evidence="1" id="KW-0808">Transferase</keyword>
<evidence type="ECO:0000259" key="5">
    <source>
        <dbReference type="Pfam" id="PF07730"/>
    </source>
</evidence>
<feature type="transmembrane region" description="Helical" evidence="4">
    <location>
        <begin position="108"/>
        <end position="130"/>
    </location>
</feature>
<keyword evidence="4" id="KW-0812">Transmembrane</keyword>